<protein>
    <submittedName>
        <fullName evidence="1">Uncharacterized protein</fullName>
    </submittedName>
</protein>
<dbReference type="GeneID" id="20326004"/>
<dbReference type="CTD" id="20326004"/>
<proteinExistence type="predicted"/>
<organism evidence="1 2">
    <name type="scientific">Opisthorchis viverrini</name>
    <name type="common">Southeast Asian liver fluke</name>
    <dbReference type="NCBI Taxonomy" id="6198"/>
    <lineage>
        <taxon>Eukaryota</taxon>
        <taxon>Metazoa</taxon>
        <taxon>Spiralia</taxon>
        <taxon>Lophotrochozoa</taxon>
        <taxon>Platyhelminthes</taxon>
        <taxon>Trematoda</taxon>
        <taxon>Digenea</taxon>
        <taxon>Opisthorchiida</taxon>
        <taxon>Opisthorchiata</taxon>
        <taxon>Opisthorchiidae</taxon>
        <taxon>Opisthorchis</taxon>
    </lineage>
</organism>
<evidence type="ECO:0000313" key="1">
    <source>
        <dbReference type="EMBL" id="KER19371.1"/>
    </source>
</evidence>
<name>A0A074YX37_OPIVI</name>
<dbReference type="RefSeq" id="XP_009176886.1">
    <property type="nucleotide sequence ID" value="XM_009178622.1"/>
</dbReference>
<dbReference type="EMBL" id="KL597232">
    <property type="protein sequence ID" value="KER19371.1"/>
    <property type="molecule type" value="Genomic_DNA"/>
</dbReference>
<accession>A0A074YX37</accession>
<gene>
    <name evidence="1" type="ORF">T265_11836</name>
</gene>
<dbReference type="Proteomes" id="UP000054324">
    <property type="component" value="Unassembled WGS sequence"/>
</dbReference>
<evidence type="ECO:0000313" key="2">
    <source>
        <dbReference type="Proteomes" id="UP000054324"/>
    </source>
</evidence>
<sequence length="107" mass="11362">MGENNEVVVVVFTGVDNNGRDGTLVTGVRAPVLVAWVVCAALVTETGEDTEVPIGDENSPPKGVKFEVVVAPDNKYTDLVTDVKKKDATDVDTTVLQNKTIFVGKNS</sequence>
<dbReference type="KEGG" id="ovi:T265_11836"/>
<dbReference type="AlphaFoldDB" id="A0A074YX37"/>
<keyword evidence="2" id="KW-1185">Reference proteome</keyword>
<reference evidence="1 2" key="1">
    <citation type="submission" date="2013-11" db="EMBL/GenBank/DDBJ databases">
        <title>Opisthorchis viverrini - life in the bile duct.</title>
        <authorList>
            <person name="Young N.D."/>
            <person name="Nagarajan N."/>
            <person name="Lin S.J."/>
            <person name="Korhonen P.K."/>
            <person name="Jex A.R."/>
            <person name="Hall R.S."/>
            <person name="Safavi-Hemami H."/>
            <person name="Kaewkong W."/>
            <person name="Bertrand D."/>
            <person name="Gao S."/>
            <person name="Seet Q."/>
            <person name="Wongkham S."/>
            <person name="Teh B.T."/>
            <person name="Wongkham C."/>
            <person name="Intapan P.M."/>
            <person name="Maleewong W."/>
            <person name="Yang X."/>
            <person name="Hu M."/>
            <person name="Wang Z."/>
            <person name="Hofmann A."/>
            <person name="Sternberg P.W."/>
            <person name="Tan P."/>
            <person name="Wang J."/>
            <person name="Gasser R.B."/>
        </authorList>
    </citation>
    <scope>NUCLEOTIDE SEQUENCE [LARGE SCALE GENOMIC DNA]</scope>
</reference>